<comment type="caution">
    <text evidence="15">The sequence shown here is derived from an EMBL/GenBank/DDBJ whole genome shotgun (WGS) entry which is preliminary data.</text>
</comment>
<feature type="site" description="Important for beta-aspartyl-AMP intermediate formation" evidence="13">
    <location>
        <position position="330"/>
    </location>
</feature>
<evidence type="ECO:0000256" key="2">
    <source>
        <dbReference type="ARBA" id="ARBA00012737"/>
    </source>
</evidence>
<dbReference type="Gene3D" id="3.40.50.620">
    <property type="entry name" value="HUPs"/>
    <property type="match status" value="1"/>
</dbReference>
<dbReference type="PANTHER" id="PTHR11772">
    <property type="entry name" value="ASPARAGINE SYNTHETASE"/>
    <property type="match status" value="1"/>
</dbReference>
<comment type="catalytic activity">
    <reaction evidence="10">
        <text>L-aspartate + L-glutamine + ATP + H2O = L-asparagine + L-glutamate + AMP + diphosphate + H(+)</text>
        <dbReference type="Rhea" id="RHEA:12228"/>
        <dbReference type="ChEBI" id="CHEBI:15377"/>
        <dbReference type="ChEBI" id="CHEBI:15378"/>
        <dbReference type="ChEBI" id="CHEBI:29985"/>
        <dbReference type="ChEBI" id="CHEBI:29991"/>
        <dbReference type="ChEBI" id="CHEBI:30616"/>
        <dbReference type="ChEBI" id="CHEBI:33019"/>
        <dbReference type="ChEBI" id="CHEBI:58048"/>
        <dbReference type="ChEBI" id="CHEBI:58359"/>
        <dbReference type="ChEBI" id="CHEBI:456215"/>
        <dbReference type="EC" id="6.3.5.4"/>
    </reaction>
</comment>
<evidence type="ECO:0000259" key="14">
    <source>
        <dbReference type="PROSITE" id="PS51278"/>
    </source>
</evidence>
<dbReference type="Gene3D" id="3.60.20.10">
    <property type="entry name" value="Glutamine Phosphoribosylpyrophosphate, subunit 1, domain 1"/>
    <property type="match status" value="1"/>
</dbReference>
<evidence type="ECO:0000256" key="6">
    <source>
        <dbReference type="ARBA" id="ARBA00022840"/>
    </source>
</evidence>
<evidence type="ECO:0000313" key="15">
    <source>
        <dbReference type="EMBL" id="MBB4906206.1"/>
    </source>
</evidence>
<comment type="similarity">
    <text evidence="1">Belongs to the asparagine synthetase family.</text>
</comment>
<dbReference type="InterPro" id="IPR006426">
    <property type="entry name" value="Asn_synth_AEB"/>
</dbReference>
<protein>
    <recommendedName>
        <fullName evidence="2">asparagine synthase (glutamine-hydrolyzing)</fullName>
        <ecNumber evidence="2">6.3.5.4</ecNumber>
    </recommendedName>
</protein>
<keyword evidence="6 12" id="KW-0067">ATP-binding</keyword>
<feature type="binding site" evidence="12">
    <location>
        <position position="225"/>
    </location>
    <ligand>
        <name>ATP</name>
        <dbReference type="ChEBI" id="CHEBI:30616"/>
    </ligand>
</feature>
<evidence type="ECO:0000256" key="7">
    <source>
        <dbReference type="ARBA" id="ARBA00022888"/>
    </source>
</evidence>
<dbReference type="SUPFAM" id="SSF56235">
    <property type="entry name" value="N-terminal nucleophile aminohydrolases (Ntn hydrolases)"/>
    <property type="match status" value="1"/>
</dbReference>
<evidence type="ECO:0000256" key="13">
    <source>
        <dbReference type="PIRSR" id="PIRSR001589-3"/>
    </source>
</evidence>
<keyword evidence="16" id="KW-1185">Reference proteome</keyword>
<evidence type="ECO:0000256" key="10">
    <source>
        <dbReference type="ARBA" id="ARBA00048741"/>
    </source>
</evidence>
<dbReference type="InterPro" id="IPR017932">
    <property type="entry name" value="GATase_2_dom"/>
</dbReference>
<evidence type="ECO:0000256" key="12">
    <source>
        <dbReference type="PIRSR" id="PIRSR001589-2"/>
    </source>
</evidence>
<dbReference type="InterPro" id="IPR033738">
    <property type="entry name" value="AsnB_N"/>
</dbReference>
<dbReference type="GO" id="GO:0006529">
    <property type="term" value="P:asparagine biosynthetic process"/>
    <property type="evidence" value="ECO:0007669"/>
    <property type="project" value="UniProtKB-KW"/>
</dbReference>
<dbReference type="EC" id="6.3.5.4" evidence="2"/>
<reference evidence="15 16" key="1">
    <citation type="submission" date="2020-08" db="EMBL/GenBank/DDBJ databases">
        <title>Genomic Encyclopedia of Type Strains, Phase III (KMG-III): the genomes of soil and plant-associated and newly described type strains.</title>
        <authorList>
            <person name="Whitman W."/>
        </authorList>
    </citation>
    <scope>NUCLEOTIDE SEQUENCE [LARGE SCALE GENOMIC DNA]</scope>
    <source>
        <strain evidence="15 16">CECT 8960</strain>
    </source>
</reference>
<keyword evidence="8 11" id="KW-0315">Glutamine amidotransferase</keyword>
<comment type="pathway">
    <text evidence="9">Amino-acid biosynthesis.</text>
</comment>
<accession>A0A7W7Q3N8</accession>
<dbReference type="RefSeq" id="WP_311771021.1">
    <property type="nucleotide sequence ID" value="NZ_JACHJQ010000002.1"/>
</dbReference>
<dbReference type="CDD" id="cd00712">
    <property type="entry name" value="AsnB"/>
    <property type="match status" value="1"/>
</dbReference>
<feature type="domain" description="Glutamine amidotransferase type-2" evidence="14">
    <location>
        <begin position="2"/>
        <end position="177"/>
    </location>
</feature>
<dbReference type="PANTHER" id="PTHR11772:SF2">
    <property type="entry name" value="ASPARAGINE SYNTHETASE [GLUTAMINE-HYDROLYZING]"/>
    <property type="match status" value="1"/>
</dbReference>
<dbReference type="NCBIfam" id="TIGR01536">
    <property type="entry name" value="asn_synth_AEB"/>
    <property type="match status" value="1"/>
</dbReference>
<dbReference type="AlphaFoldDB" id="A0A7W7Q3N8"/>
<evidence type="ECO:0000313" key="16">
    <source>
        <dbReference type="Proteomes" id="UP000520767"/>
    </source>
</evidence>
<dbReference type="Pfam" id="PF00733">
    <property type="entry name" value="Asn_synthase"/>
    <property type="match status" value="2"/>
</dbReference>
<dbReference type="EMBL" id="JACHJQ010000002">
    <property type="protein sequence ID" value="MBB4906206.1"/>
    <property type="molecule type" value="Genomic_DNA"/>
</dbReference>
<organism evidence="15 16">
    <name type="scientific">Actinophytocola algeriensis</name>
    <dbReference type="NCBI Taxonomy" id="1768010"/>
    <lineage>
        <taxon>Bacteria</taxon>
        <taxon>Bacillati</taxon>
        <taxon>Actinomycetota</taxon>
        <taxon>Actinomycetes</taxon>
        <taxon>Pseudonocardiales</taxon>
        <taxon>Pseudonocardiaceae</taxon>
    </lineage>
</organism>
<evidence type="ECO:0000256" key="5">
    <source>
        <dbReference type="ARBA" id="ARBA00022741"/>
    </source>
</evidence>
<evidence type="ECO:0000256" key="11">
    <source>
        <dbReference type="PIRSR" id="PIRSR001589-1"/>
    </source>
</evidence>
<keyword evidence="7 11" id="KW-0061">Asparagine biosynthesis</keyword>
<gene>
    <name evidence="15" type="ORF">FHR82_002423</name>
</gene>
<dbReference type="InterPro" id="IPR001962">
    <property type="entry name" value="Asn_synthase"/>
</dbReference>
<sequence>MCGIVALHSAADPELGPQMLRRIAHRGPDDEGMVRTDGAWLGHRRLSIVDIEGGAQPLTHDGQYLVSNGEIYNHRALRAGLTVDNVGTGSDNEVILHSLLTRGGAALAGLRGMYAFATAGSRHPFLAARDPVGIKPLYWARIGDTVLFASEMKAFERVHRPWVEPFPPGHYWTPSSGLVRFAHVLPPDPPSSAAGDVAGCSRRVRDALVASVEMQMMGDVPVGVLLSGGLDSSVVAAIAARWYARRGQRLLTFSVGTEGSDDLRAAREVAAHLGTRHFERVYTAGDAVAAVPAVIRAVEHYDPALIHSSVANYLLAELASEHTKVVLTGEGSDEVFAGYEYLHRFAGDDGLLHAELQRIVGLLPSLNLQRCDRTSMAFGLEARVPFLDSGLIALAMTTPIALRRPDFGGCEKFLLRSAFSGWLPDGVLWRRKVQFGAGSGMSEVLMSRMSSTVSEAEFRAARSTVEPRLRNREEMAYYRLWRDALDGIRTSALGQSPVMS</sequence>
<dbReference type="GO" id="GO:0004066">
    <property type="term" value="F:asparagine synthase (glutamine-hydrolyzing) activity"/>
    <property type="evidence" value="ECO:0007669"/>
    <property type="project" value="UniProtKB-EC"/>
</dbReference>
<evidence type="ECO:0000256" key="4">
    <source>
        <dbReference type="ARBA" id="ARBA00022605"/>
    </source>
</evidence>
<dbReference type="Pfam" id="PF13537">
    <property type="entry name" value="GATase_7"/>
    <property type="match status" value="1"/>
</dbReference>
<dbReference type="InterPro" id="IPR014729">
    <property type="entry name" value="Rossmann-like_a/b/a_fold"/>
</dbReference>
<evidence type="ECO:0000256" key="9">
    <source>
        <dbReference type="ARBA" id="ARBA00029440"/>
    </source>
</evidence>
<dbReference type="GO" id="GO:0005524">
    <property type="term" value="F:ATP binding"/>
    <property type="evidence" value="ECO:0007669"/>
    <property type="project" value="UniProtKB-KW"/>
</dbReference>
<proteinExistence type="inferred from homology"/>
<evidence type="ECO:0000256" key="1">
    <source>
        <dbReference type="ARBA" id="ARBA00005752"/>
    </source>
</evidence>
<name>A0A7W7Q3N8_9PSEU</name>
<keyword evidence="3 15" id="KW-0436">Ligase</keyword>
<dbReference type="InterPro" id="IPR050795">
    <property type="entry name" value="Asn_Synthetase"/>
</dbReference>
<dbReference type="Proteomes" id="UP000520767">
    <property type="component" value="Unassembled WGS sequence"/>
</dbReference>
<dbReference type="CDD" id="cd01991">
    <property type="entry name" value="Asn_synthase_B_C"/>
    <property type="match status" value="1"/>
</dbReference>
<feature type="active site" description="For GATase activity" evidence="11">
    <location>
        <position position="2"/>
    </location>
</feature>
<dbReference type="InterPro" id="IPR029055">
    <property type="entry name" value="Ntn_hydrolases_N"/>
</dbReference>
<dbReference type="GO" id="GO:0005829">
    <property type="term" value="C:cytosol"/>
    <property type="evidence" value="ECO:0007669"/>
    <property type="project" value="TreeGrafter"/>
</dbReference>
<keyword evidence="5 12" id="KW-0547">Nucleotide-binding</keyword>
<evidence type="ECO:0000256" key="8">
    <source>
        <dbReference type="ARBA" id="ARBA00022962"/>
    </source>
</evidence>
<feature type="binding site" evidence="12">
    <location>
        <position position="255"/>
    </location>
    <ligand>
        <name>ATP</name>
        <dbReference type="ChEBI" id="CHEBI:30616"/>
    </ligand>
</feature>
<keyword evidence="4 11" id="KW-0028">Amino-acid biosynthesis</keyword>
<evidence type="ECO:0000256" key="3">
    <source>
        <dbReference type="ARBA" id="ARBA00022598"/>
    </source>
</evidence>
<feature type="binding site" evidence="12">
    <location>
        <position position="91"/>
    </location>
    <ligand>
        <name>L-glutamine</name>
        <dbReference type="ChEBI" id="CHEBI:58359"/>
    </ligand>
</feature>
<dbReference type="PROSITE" id="PS51278">
    <property type="entry name" value="GATASE_TYPE_2"/>
    <property type="match status" value="1"/>
</dbReference>
<dbReference type="PIRSF" id="PIRSF001589">
    <property type="entry name" value="Asn_synthetase_glu-h"/>
    <property type="match status" value="1"/>
</dbReference>
<dbReference type="SUPFAM" id="SSF52402">
    <property type="entry name" value="Adenine nucleotide alpha hydrolases-like"/>
    <property type="match status" value="1"/>
</dbReference>